<comment type="caution">
    <text evidence="7">The sequence shown here is derived from an EMBL/GenBank/DDBJ whole genome shotgun (WGS) entry which is preliminary data.</text>
</comment>
<gene>
    <name evidence="7" type="ORF">CXB77_08560</name>
</gene>
<evidence type="ECO:0000313" key="7">
    <source>
        <dbReference type="EMBL" id="PQJ95921.1"/>
    </source>
</evidence>
<dbReference type="Gene3D" id="3.40.30.10">
    <property type="entry name" value="Glutaredoxin"/>
    <property type="match status" value="1"/>
</dbReference>
<evidence type="ECO:0000256" key="3">
    <source>
        <dbReference type="ARBA" id="ARBA00023157"/>
    </source>
</evidence>
<feature type="chain" id="PRO_5015535334" evidence="5">
    <location>
        <begin position="23"/>
        <end position="170"/>
    </location>
</feature>
<organism evidence="7 8">
    <name type="scientific">Chromatium okenii</name>
    <dbReference type="NCBI Taxonomy" id="61644"/>
    <lineage>
        <taxon>Bacteria</taxon>
        <taxon>Pseudomonadati</taxon>
        <taxon>Pseudomonadota</taxon>
        <taxon>Gammaproteobacteria</taxon>
        <taxon>Chromatiales</taxon>
        <taxon>Chromatiaceae</taxon>
        <taxon>Chromatium</taxon>
    </lineage>
</organism>
<evidence type="ECO:0000256" key="2">
    <source>
        <dbReference type="ARBA" id="ARBA00022748"/>
    </source>
</evidence>
<evidence type="ECO:0000256" key="1">
    <source>
        <dbReference type="ARBA" id="ARBA00004196"/>
    </source>
</evidence>
<proteinExistence type="predicted"/>
<feature type="domain" description="Thioredoxin" evidence="6">
    <location>
        <begin position="30"/>
        <end position="170"/>
    </location>
</feature>
<dbReference type="GO" id="GO:0016209">
    <property type="term" value="F:antioxidant activity"/>
    <property type="evidence" value="ECO:0007669"/>
    <property type="project" value="InterPro"/>
</dbReference>
<dbReference type="AlphaFoldDB" id="A0A2S7XR95"/>
<dbReference type="InterPro" id="IPR036249">
    <property type="entry name" value="Thioredoxin-like_sf"/>
</dbReference>
<dbReference type="PROSITE" id="PS51352">
    <property type="entry name" value="THIOREDOXIN_2"/>
    <property type="match status" value="1"/>
</dbReference>
<keyword evidence="8" id="KW-1185">Reference proteome</keyword>
<dbReference type="EMBL" id="PPGH01000035">
    <property type="protein sequence ID" value="PQJ95921.1"/>
    <property type="molecule type" value="Genomic_DNA"/>
</dbReference>
<dbReference type="PANTHER" id="PTHR42852">
    <property type="entry name" value="THIOL:DISULFIDE INTERCHANGE PROTEIN DSBE"/>
    <property type="match status" value="1"/>
</dbReference>
<sequence>MKYLLHPAIVLLFCGMNTLTVAEQLPLQLVDGQPLAPQFNLPGTDGKMYRLTDYRGKPLILNFWATWCPACLAEMPSLQRAHHALARDGIPVIAINVGEDAETVAEFTQRMPLPFPLPLDQNSAVAQRYPLIGLPTTFIIDAKGKIIFSALGEYTWDDPALLARVRALNK</sequence>
<dbReference type="InterPro" id="IPR000866">
    <property type="entry name" value="AhpC/TSA"/>
</dbReference>
<comment type="subcellular location">
    <subcellularLocation>
        <location evidence="1">Cell envelope</location>
    </subcellularLocation>
</comment>
<protein>
    <submittedName>
        <fullName evidence="7">Alkyl hydroperoxide reductase</fullName>
    </submittedName>
</protein>
<keyword evidence="2" id="KW-0201">Cytochrome c-type biogenesis</keyword>
<dbReference type="InterPro" id="IPR050553">
    <property type="entry name" value="Thioredoxin_ResA/DsbE_sf"/>
</dbReference>
<dbReference type="PROSITE" id="PS00194">
    <property type="entry name" value="THIOREDOXIN_1"/>
    <property type="match status" value="1"/>
</dbReference>
<evidence type="ECO:0000259" key="6">
    <source>
        <dbReference type="PROSITE" id="PS51352"/>
    </source>
</evidence>
<keyword evidence="3" id="KW-1015">Disulfide bond</keyword>
<dbReference type="GO" id="GO:0017004">
    <property type="term" value="P:cytochrome complex assembly"/>
    <property type="evidence" value="ECO:0007669"/>
    <property type="project" value="UniProtKB-KW"/>
</dbReference>
<dbReference type="PANTHER" id="PTHR42852:SF6">
    <property type="entry name" value="THIOL:DISULFIDE INTERCHANGE PROTEIN DSBE"/>
    <property type="match status" value="1"/>
</dbReference>
<reference evidence="7 8" key="1">
    <citation type="submission" date="2018-01" db="EMBL/GenBank/DDBJ databases">
        <title>The complete genome sequence of Chromatium okenii LaCa, a purple sulfur bacterium with a turbulent life.</title>
        <authorList>
            <person name="Luedin S.M."/>
            <person name="Liechti N."/>
            <person name="Storelli N."/>
            <person name="Danza F."/>
            <person name="Wittwer M."/>
            <person name="Pothier J.F."/>
            <person name="Tonolla M.A."/>
        </authorList>
    </citation>
    <scope>NUCLEOTIDE SEQUENCE [LARGE SCALE GENOMIC DNA]</scope>
    <source>
        <strain evidence="7 8">LaCa</strain>
    </source>
</reference>
<keyword evidence="5" id="KW-0732">Signal</keyword>
<name>A0A2S7XR95_9GAMM</name>
<dbReference type="GO" id="GO:0030313">
    <property type="term" value="C:cell envelope"/>
    <property type="evidence" value="ECO:0007669"/>
    <property type="project" value="UniProtKB-SubCell"/>
</dbReference>
<dbReference type="RefSeq" id="WP_105073560.1">
    <property type="nucleotide sequence ID" value="NZ_PPGH01000035.1"/>
</dbReference>
<feature type="signal peptide" evidence="5">
    <location>
        <begin position="1"/>
        <end position="22"/>
    </location>
</feature>
<dbReference type="Pfam" id="PF00578">
    <property type="entry name" value="AhpC-TSA"/>
    <property type="match status" value="1"/>
</dbReference>
<evidence type="ECO:0000256" key="5">
    <source>
        <dbReference type="SAM" id="SignalP"/>
    </source>
</evidence>
<evidence type="ECO:0000313" key="8">
    <source>
        <dbReference type="Proteomes" id="UP000239936"/>
    </source>
</evidence>
<accession>A0A2S7XR95</accession>
<dbReference type="SUPFAM" id="SSF52833">
    <property type="entry name" value="Thioredoxin-like"/>
    <property type="match status" value="1"/>
</dbReference>
<dbReference type="CDD" id="cd02966">
    <property type="entry name" value="TlpA_like_family"/>
    <property type="match status" value="1"/>
</dbReference>
<dbReference type="InterPro" id="IPR013766">
    <property type="entry name" value="Thioredoxin_domain"/>
</dbReference>
<dbReference type="OrthoDB" id="9788279at2"/>
<dbReference type="GO" id="GO:0015036">
    <property type="term" value="F:disulfide oxidoreductase activity"/>
    <property type="evidence" value="ECO:0007669"/>
    <property type="project" value="UniProtKB-ARBA"/>
</dbReference>
<dbReference type="InterPro" id="IPR017937">
    <property type="entry name" value="Thioredoxin_CS"/>
</dbReference>
<keyword evidence="4" id="KW-0676">Redox-active center</keyword>
<dbReference type="Proteomes" id="UP000239936">
    <property type="component" value="Unassembled WGS sequence"/>
</dbReference>
<evidence type="ECO:0000256" key="4">
    <source>
        <dbReference type="ARBA" id="ARBA00023284"/>
    </source>
</evidence>